<evidence type="ECO:0000313" key="6">
    <source>
        <dbReference type="Proteomes" id="UP001460202"/>
    </source>
</evidence>
<dbReference type="PANTHER" id="PTHR46796">
    <property type="entry name" value="HTH-TYPE TRANSCRIPTIONAL ACTIVATOR RHAS-RELATED"/>
    <property type="match status" value="1"/>
</dbReference>
<organism evidence="5 6">
    <name type="scientific">Alistipes intestinihominis</name>
    <dbReference type="NCBI Taxonomy" id="3133172"/>
    <lineage>
        <taxon>Bacteria</taxon>
        <taxon>Pseudomonadati</taxon>
        <taxon>Bacteroidota</taxon>
        <taxon>Bacteroidia</taxon>
        <taxon>Bacteroidales</taxon>
        <taxon>Rikenellaceae</taxon>
        <taxon>Alistipes</taxon>
    </lineage>
</organism>
<dbReference type="RefSeq" id="WP_349093928.1">
    <property type="nucleotide sequence ID" value="NZ_JBBMFL010000004.1"/>
</dbReference>
<dbReference type="PROSITE" id="PS01124">
    <property type="entry name" value="HTH_ARAC_FAMILY_2"/>
    <property type="match status" value="1"/>
</dbReference>
<dbReference type="EMBL" id="JBBMFL010000004">
    <property type="protein sequence ID" value="MEQ2544278.1"/>
    <property type="molecule type" value="Genomic_DNA"/>
</dbReference>
<dbReference type="InterPro" id="IPR018060">
    <property type="entry name" value="HTH_AraC"/>
</dbReference>
<dbReference type="InterPro" id="IPR050204">
    <property type="entry name" value="AraC_XylS_family_regulators"/>
</dbReference>
<dbReference type="PANTHER" id="PTHR46796:SF13">
    <property type="entry name" value="HTH-TYPE TRANSCRIPTIONAL ACTIVATOR RHAS"/>
    <property type="match status" value="1"/>
</dbReference>
<dbReference type="Pfam" id="PF12833">
    <property type="entry name" value="HTH_18"/>
    <property type="match status" value="1"/>
</dbReference>
<keyword evidence="3" id="KW-0804">Transcription</keyword>
<dbReference type="InterPro" id="IPR046532">
    <property type="entry name" value="DUF6597"/>
</dbReference>
<dbReference type="SMART" id="SM00342">
    <property type="entry name" value="HTH_ARAC"/>
    <property type="match status" value="1"/>
</dbReference>
<name>A0ABV1GW15_9BACT</name>
<keyword evidence="2" id="KW-0238">DNA-binding</keyword>
<dbReference type="SUPFAM" id="SSF46689">
    <property type="entry name" value="Homeodomain-like"/>
    <property type="match status" value="1"/>
</dbReference>
<reference evidence="5 6" key="1">
    <citation type="submission" date="2024-03" db="EMBL/GenBank/DDBJ databases">
        <title>Human intestinal bacterial collection.</title>
        <authorList>
            <person name="Pauvert C."/>
            <person name="Hitch T.C.A."/>
            <person name="Clavel T."/>
        </authorList>
    </citation>
    <scope>NUCLEOTIDE SEQUENCE [LARGE SCALE GENOMIC DNA]</scope>
    <source>
        <strain evidence="5 6">CLA-KB-H122</strain>
    </source>
</reference>
<dbReference type="Proteomes" id="UP001460202">
    <property type="component" value="Unassembled WGS sequence"/>
</dbReference>
<dbReference type="Gene3D" id="1.10.10.60">
    <property type="entry name" value="Homeodomain-like"/>
    <property type="match status" value="1"/>
</dbReference>
<protein>
    <submittedName>
        <fullName evidence="5">AraC family transcriptional regulator</fullName>
    </submittedName>
</protein>
<evidence type="ECO:0000256" key="1">
    <source>
        <dbReference type="ARBA" id="ARBA00023015"/>
    </source>
</evidence>
<keyword evidence="6" id="KW-1185">Reference proteome</keyword>
<sequence length="278" mass="31916">MHREGFQFYKPCKVLQPYIRYYWAFRSHRPMSVLTVPVGCPQIIFHKRTPLYIPELDVEQARLTVSGQVDFPARLCTDGDTEMIVVVFCPQSMGVFLHLPVSLLYNREVPGYDLENRSLHELAERIFDCSDDALCVGLIEHWLLSQLAATICRDGRYGSAETNLRRIDATVKRIFAEPRTSVAELASDACLGKKQFERIFDSFVGITPKAYAGIVRFHKALWYMQHRQDDRNYAQIALSSGYADQSHFIREFKRFTGHTPVSLSKSAYPYSDLFTDPA</sequence>
<accession>A0ABV1GW15</accession>
<evidence type="ECO:0000256" key="2">
    <source>
        <dbReference type="ARBA" id="ARBA00023125"/>
    </source>
</evidence>
<proteinExistence type="predicted"/>
<dbReference type="Pfam" id="PF20240">
    <property type="entry name" value="DUF6597"/>
    <property type="match status" value="1"/>
</dbReference>
<gene>
    <name evidence="5" type="ORF">WMO46_04870</name>
</gene>
<comment type="caution">
    <text evidence="5">The sequence shown here is derived from an EMBL/GenBank/DDBJ whole genome shotgun (WGS) entry which is preliminary data.</text>
</comment>
<feature type="domain" description="HTH araC/xylS-type" evidence="4">
    <location>
        <begin position="165"/>
        <end position="266"/>
    </location>
</feature>
<keyword evidence="1" id="KW-0805">Transcription regulation</keyword>
<evidence type="ECO:0000313" key="5">
    <source>
        <dbReference type="EMBL" id="MEQ2544278.1"/>
    </source>
</evidence>
<evidence type="ECO:0000259" key="4">
    <source>
        <dbReference type="PROSITE" id="PS01124"/>
    </source>
</evidence>
<evidence type="ECO:0000256" key="3">
    <source>
        <dbReference type="ARBA" id="ARBA00023163"/>
    </source>
</evidence>
<dbReference type="InterPro" id="IPR009057">
    <property type="entry name" value="Homeodomain-like_sf"/>
</dbReference>